<keyword evidence="5" id="KW-1133">Transmembrane helix</keyword>
<evidence type="ECO:0000259" key="7">
    <source>
        <dbReference type="PROSITE" id="PS50255"/>
    </source>
</evidence>
<dbReference type="Proteomes" id="UP000051952">
    <property type="component" value="Unassembled WGS sequence"/>
</dbReference>
<dbReference type="PANTHER" id="PTHR19359">
    <property type="entry name" value="CYTOCHROME B5"/>
    <property type="match status" value="1"/>
</dbReference>
<keyword evidence="1 5" id="KW-0349">Heme</keyword>
<evidence type="ECO:0000256" key="1">
    <source>
        <dbReference type="ARBA" id="ARBA00022617"/>
    </source>
</evidence>
<dbReference type="PANTHER" id="PTHR19359:SF25">
    <property type="entry name" value="CYTOCHROME B5 HEME-BINDING DOMAIN-CONTAINING PROTEIN"/>
    <property type="match status" value="1"/>
</dbReference>
<protein>
    <submittedName>
        <fullName evidence="8">Cytochrome b-5-like, putative</fullName>
    </submittedName>
</protein>
<dbReference type="OrthoDB" id="260519at2759"/>
<dbReference type="GO" id="GO:0020037">
    <property type="term" value="F:heme binding"/>
    <property type="evidence" value="ECO:0007669"/>
    <property type="project" value="UniProtKB-UniRule"/>
</dbReference>
<feature type="region of interest" description="Disordered" evidence="6">
    <location>
        <begin position="1"/>
        <end position="22"/>
    </location>
</feature>
<comment type="similarity">
    <text evidence="4 5">Belongs to the cytochrome b5 family.</text>
</comment>
<keyword evidence="5" id="KW-0812">Transmembrane</keyword>
<evidence type="ECO:0000256" key="4">
    <source>
        <dbReference type="ARBA" id="ARBA00038168"/>
    </source>
</evidence>
<name>A0A0S4JBV6_BODSA</name>
<feature type="domain" description="Cytochrome b5 heme-binding" evidence="7">
    <location>
        <begin position="111"/>
        <end position="186"/>
    </location>
</feature>
<dbReference type="AlphaFoldDB" id="A0A0S4JBV6"/>
<evidence type="ECO:0000256" key="2">
    <source>
        <dbReference type="ARBA" id="ARBA00022723"/>
    </source>
</evidence>
<keyword evidence="9" id="KW-1185">Reference proteome</keyword>
<dbReference type="InterPro" id="IPR050668">
    <property type="entry name" value="Cytochrome_b5"/>
</dbReference>
<dbReference type="InterPro" id="IPR018506">
    <property type="entry name" value="Cyt_B5_heme-BS"/>
</dbReference>
<evidence type="ECO:0000256" key="5">
    <source>
        <dbReference type="RuleBase" id="RU362121"/>
    </source>
</evidence>
<feature type="compositionally biased region" description="Polar residues" evidence="6">
    <location>
        <begin position="1"/>
        <end position="11"/>
    </location>
</feature>
<dbReference type="Pfam" id="PF00173">
    <property type="entry name" value="Cyt-b5"/>
    <property type="match status" value="1"/>
</dbReference>
<dbReference type="PROSITE" id="PS00191">
    <property type="entry name" value="CYTOCHROME_B5_1"/>
    <property type="match status" value="1"/>
</dbReference>
<evidence type="ECO:0000313" key="8">
    <source>
        <dbReference type="EMBL" id="CUG85495.1"/>
    </source>
</evidence>
<accession>A0A0S4JBV6</accession>
<proteinExistence type="inferred from homology"/>
<dbReference type="VEuPathDB" id="TriTrypDB:BSAL_90000"/>
<dbReference type="SUPFAM" id="SSF55856">
    <property type="entry name" value="Cytochrome b5-like heme/steroid binding domain"/>
    <property type="match status" value="1"/>
</dbReference>
<dbReference type="SMART" id="SM01117">
    <property type="entry name" value="Cyt-b5"/>
    <property type="match status" value="1"/>
</dbReference>
<dbReference type="GO" id="GO:0016020">
    <property type="term" value="C:membrane"/>
    <property type="evidence" value="ECO:0007669"/>
    <property type="project" value="TreeGrafter"/>
</dbReference>
<keyword evidence="3 5" id="KW-0408">Iron</keyword>
<keyword evidence="2 5" id="KW-0479">Metal-binding</keyword>
<dbReference type="InterPro" id="IPR036400">
    <property type="entry name" value="Cyt_B5-like_heme/steroid_sf"/>
</dbReference>
<evidence type="ECO:0000256" key="3">
    <source>
        <dbReference type="ARBA" id="ARBA00023004"/>
    </source>
</evidence>
<reference evidence="9" key="1">
    <citation type="submission" date="2015-09" db="EMBL/GenBank/DDBJ databases">
        <authorList>
            <consortium name="Pathogen Informatics"/>
        </authorList>
    </citation>
    <scope>NUCLEOTIDE SEQUENCE [LARGE SCALE GENOMIC DNA]</scope>
    <source>
        <strain evidence="9">Lake Konstanz</strain>
    </source>
</reference>
<sequence length="187" mass="19827">MQSFLSASTGTPARKAAPTVHHGAHHPLAEFGQSQSVQPSGKGLTSIQKLLLFAGAGLLVFLYLFMMPSNSSVPFGGVSKLKRDDAHQPPVIPQDPVAMFFAPSPPIACPDAHFLLKDIKAHNTAEELWIVIHGAVLNVTRFVPNHPGGAAILEGAKQDDAATLFAQFHSPSTTSLLSGFCIGRVRS</sequence>
<dbReference type="EMBL" id="CYKH01001166">
    <property type="protein sequence ID" value="CUG85495.1"/>
    <property type="molecule type" value="Genomic_DNA"/>
</dbReference>
<dbReference type="PROSITE" id="PS50255">
    <property type="entry name" value="CYTOCHROME_B5_2"/>
    <property type="match status" value="1"/>
</dbReference>
<dbReference type="Gene3D" id="3.10.120.10">
    <property type="entry name" value="Cytochrome b5-like heme/steroid binding domain"/>
    <property type="match status" value="1"/>
</dbReference>
<organism evidence="8 9">
    <name type="scientific">Bodo saltans</name>
    <name type="common">Flagellated protozoan</name>
    <dbReference type="NCBI Taxonomy" id="75058"/>
    <lineage>
        <taxon>Eukaryota</taxon>
        <taxon>Discoba</taxon>
        <taxon>Euglenozoa</taxon>
        <taxon>Kinetoplastea</taxon>
        <taxon>Metakinetoplastina</taxon>
        <taxon>Eubodonida</taxon>
        <taxon>Bodonidae</taxon>
        <taxon>Bodo</taxon>
    </lineage>
</organism>
<evidence type="ECO:0000256" key="6">
    <source>
        <dbReference type="SAM" id="MobiDB-lite"/>
    </source>
</evidence>
<dbReference type="InterPro" id="IPR001199">
    <property type="entry name" value="Cyt_B5-like_heme/steroid-bd"/>
</dbReference>
<feature type="transmembrane region" description="Helical" evidence="5">
    <location>
        <begin position="50"/>
        <end position="66"/>
    </location>
</feature>
<evidence type="ECO:0000313" key="9">
    <source>
        <dbReference type="Proteomes" id="UP000051952"/>
    </source>
</evidence>
<dbReference type="GO" id="GO:0046872">
    <property type="term" value="F:metal ion binding"/>
    <property type="evidence" value="ECO:0007669"/>
    <property type="project" value="UniProtKB-UniRule"/>
</dbReference>
<gene>
    <name evidence="8" type="ORF">BSAL_90000</name>
</gene>
<keyword evidence="5" id="KW-0472">Membrane</keyword>